<evidence type="ECO:0000256" key="12">
    <source>
        <dbReference type="SAM" id="SignalP"/>
    </source>
</evidence>
<evidence type="ECO:0000256" key="11">
    <source>
        <dbReference type="RuleBase" id="RU003357"/>
    </source>
</evidence>
<dbReference type="GO" id="GO:0006811">
    <property type="term" value="P:monoatomic ion transport"/>
    <property type="evidence" value="ECO:0007669"/>
    <property type="project" value="UniProtKB-KW"/>
</dbReference>
<comment type="subcellular location">
    <subcellularLocation>
        <location evidence="1 10">Cell outer membrane</location>
        <topology evidence="1 10">Multi-pass membrane protein</topology>
    </subcellularLocation>
</comment>
<dbReference type="GO" id="GO:0015889">
    <property type="term" value="P:cobalamin transport"/>
    <property type="evidence" value="ECO:0007669"/>
    <property type="project" value="TreeGrafter"/>
</dbReference>
<evidence type="ECO:0000256" key="8">
    <source>
        <dbReference type="ARBA" id="ARBA00023136"/>
    </source>
</evidence>
<evidence type="ECO:0000259" key="14">
    <source>
        <dbReference type="Pfam" id="PF07715"/>
    </source>
</evidence>
<feature type="chain" id="PRO_5020804364" evidence="12">
    <location>
        <begin position="30"/>
        <end position="617"/>
    </location>
</feature>
<evidence type="ECO:0000256" key="3">
    <source>
        <dbReference type="ARBA" id="ARBA00022452"/>
    </source>
</evidence>
<dbReference type="PANTHER" id="PTHR30069">
    <property type="entry name" value="TONB-DEPENDENT OUTER MEMBRANE RECEPTOR"/>
    <property type="match status" value="1"/>
</dbReference>
<dbReference type="Pfam" id="PF00593">
    <property type="entry name" value="TonB_dep_Rec_b-barrel"/>
    <property type="match status" value="1"/>
</dbReference>
<dbReference type="CDD" id="cd01347">
    <property type="entry name" value="ligand_gated_channel"/>
    <property type="match status" value="1"/>
</dbReference>
<keyword evidence="3 10" id="KW-1134">Transmembrane beta strand</keyword>
<keyword evidence="8 10" id="KW-0472">Membrane</keyword>
<keyword evidence="16" id="KW-1185">Reference proteome</keyword>
<dbReference type="OrthoDB" id="9764669at2"/>
<dbReference type="Gene3D" id="2.170.130.10">
    <property type="entry name" value="TonB-dependent receptor, plug domain"/>
    <property type="match status" value="1"/>
</dbReference>
<evidence type="ECO:0000256" key="9">
    <source>
        <dbReference type="ARBA" id="ARBA00023237"/>
    </source>
</evidence>
<comment type="similarity">
    <text evidence="10 11">Belongs to the TonB-dependent receptor family.</text>
</comment>
<name>A0A4R1F301_9GAMM</name>
<keyword evidence="2 10" id="KW-0813">Transport</keyword>
<proteinExistence type="inferred from homology"/>
<organism evidence="15 16">
    <name type="scientific">Cocleimonas flava</name>
    <dbReference type="NCBI Taxonomy" id="634765"/>
    <lineage>
        <taxon>Bacteria</taxon>
        <taxon>Pseudomonadati</taxon>
        <taxon>Pseudomonadota</taxon>
        <taxon>Gammaproteobacteria</taxon>
        <taxon>Thiotrichales</taxon>
        <taxon>Thiotrichaceae</taxon>
        <taxon>Cocleimonas</taxon>
    </lineage>
</organism>
<dbReference type="SUPFAM" id="SSF56935">
    <property type="entry name" value="Porins"/>
    <property type="match status" value="1"/>
</dbReference>
<evidence type="ECO:0000256" key="5">
    <source>
        <dbReference type="ARBA" id="ARBA00022729"/>
    </source>
</evidence>
<dbReference type="Pfam" id="PF07715">
    <property type="entry name" value="Plug"/>
    <property type="match status" value="1"/>
</dbReference>
<evidence type="ECO:0000256" key="6">
    <source>
        <dbReference type="ARBA" id="ARBA00023065"/>
    </source>
</evidence>
<dbReference type="RefSeq" id="WP_131904262.1">
    <property type="nucleotide sequence ID" value="NZ_BAAAFU010000008.1"/>
</dbReference>
<dbReference type="EMBL" id="SMFQ01000002">
    <property type="protein sequence ID" value="TCJ88576.1"/>
    <property type="molecule type" value="Genomic_DNA"/>
</dbReference>
<dbReference type="PANTHER" id="PTHR30069:SF53">
    <property type="entry name" value="COLICIN I RECEPTOR-RELATED"/>
    <property type="match status" value="1"/>
</dbReference>
<evidence type="ECO:0000313" key="16">
    <source>
        <dbReference type="Proteomes" id="UP000294887"/>
    </source>
</evidence>
<keyword evidence="4 10" id="KW-0812">Transmembrane</keyword>
<dbReference type="InterPro" id="IPR039426">
    <property type="entry name" value="TonB-dep_rcpt-like"/>
</dbReference>
<dbReference type="Proteomes" id="UP000294887">
    <property type="component" value="Unassembled WGS sequence"/>
</dbReference>
<dbReference type="AlphaFoldDB" id="A0A4R1F301"/>
<reference evidence="15 16" key="1">
    <citation type="submission" date="2019-03" db="EMBL/GenBank/DDBJ databases">
        <title>Genomic Encyclopedia of Type Strains, Phase IV (KMG-IV): sequencing the most valuable type-strain genomes for metagenomic binning, comparative biology and taxonomic classification.</title>
        <authorList>
            <person name="Goeker M."/>
        </authorList>
    </citation>
    <scope>NUCLEOTIDE SEQUENCE [LARGE SCALE GENOMIC DNA]</scope>
    <source>
        <strain evidence="15 16">DSM 24830</strain>
    </source>
</reference>
<evidence type="ECO:0000256" key="4">
    <source>
        <dbReference type="ARBA" id="ARBA00022692"/>
    </source>
</evidence>
<dbReference type="InterPro" id="IPR000531">
    <property type="entry name" value="Beta-barrel_TonB"/>
</dbReference>
<dbReference type="InterPro" id="IPR012910">
    <property type="entry name" value="Plug_dom"/>
</dbReference>
<keyword evidence="7 11" id="KW-0798">TonB box</keyword>
<dbReference type="InterPro" id="IPR037066">
    <property type="entry name" value="Plug_dom_sf"/>
</dbReference>
<dbReference type="Gene3D" id="2.40.170.20">
    <property type="entry name" value="TonB-dependent receptor, beta-barrel domain"/>
    <property type="match status" value="1"/>
</dbReference>
<protein>
    <submittedName>
        <fullName evidence="15">Vitamin B12 transporter</fullName>
    </submittedName>
</protein>
<feature type="domain" description="TonB-dependent receptor-like beta-barrel" evidence="13">
    <location>
        <begin position="193"/>
        <end position="589"/>
    </location>
</feature>
<evidence type="ECO:0000313" key="15">
    <source>
        <dbReference type="EMBL" id="TCJ88576.1"/>
    </source>
</evidence>
<keyword evidence="9 10" id="KW-0998">Cell outer membrane</keyword>
<keyword evidence="5 12" id="KW-0732">Signal</keyword>
<evidence type="ECO:0000256" key="10">
    <source>
        <dbReference type="PROSITE-ProRule" id="PRU01360"/>
    </source>
</evidence>
<dbReference type="PROSITE" id="PS52016">
    <property type="entry name" value="TONB_DEPENDENT_REC_3"/>
    <property type="match status" value="1"/>
</dbReference>
<accession>A0A4R1F301</accession>
<feature type="signal peptide" evidence="12">
    <location>
        <begin position="1"/>
        <end position="29"/>
    </location>
</feature>
<evidence type="ECO:0000256" key="1">
    <source>
        <dbReference type="ARBA" id="ARBA00004571"/>
    </source>
</evidence>
<gene>
    <name evidence="15" type="ORF">EV695_0433</name>
</gene>
<sequence length="617" mass="66446">MKYSPVATKVAPFSVLAIMLASFQSPVFADESDNISLSDDGSLELTVTANRRPVTANKTLAPVTVITQEDISLHQDLSVEQALTRVPGLNISNTGGLGKNTSVFLRGTNSGHVLVLVDGVRLGSATLGSTSFQHIPVDQIDRIEVVRGPRSSLYGSEAIGGVIQIFTKKGQKGFSPSISLSAGSNSTYKGNVNLSGGNNKTTYQLNVSKEETDGIDACNSTSSGCFADEPDRDGYERESVSLNVGHKFSDAVKGGVSILRAEGSTDFDGGFQNESDFVQEVISANLSADVTDKLNLRFTVGQSKDENDNFKDGTFTGDFATKQNTASLIANYAINNNNNLLLGTDWVDAKVDSNTEYDVTSRDNTGVFASYATQLNKTHIDTSLRYDDNEQFGSETTGGIAFGQELTDSMRLKASYGTAFKAPTFNQLYYPGFGSTDLLPEKSENYELGLDGKFSNGSWEVNVFQNDIDNLIAGFPVSNIDEARIRGIEAVFATKLAGFDVAANVTLQKPENRTGDNKGKILRNRSEQILNIDVDRKFGKFTIGATVHAESERYANVDNSVKLGGFTTLDLRTNYAVSKDWSVGAKIANALDKDYSLASGYNQDGINGLVTVKYAPK</sequence>
<dbReference type="InterPro" id="IPR036942">
    <property type="entry name" value="Beta-barrel_TonB_sf"/>
</dbReference>
<evidence type="ECO:0000256" key="2">
    <source>
        <dbReference type="ARBA" id="ARBA00022448"/>
    </source>
</evidence>
<evidence type="ECO:0000256" key="7">
    <source>
        <dbReference type="ARBA" id="ARBA00023077"/>
    </source>
</evidence>
<evidence type="ECO:0000259" key="13">
    <source>
        <dbReference type="Pfam" id="PF00593"/>
    </source>
</evidence>
<comment type="caution">
    <text evidence="15">The sequence shown here is derived from an EMBL/GenBank/DDBJ whole genome shotgun (WGS) entry which is preliminary data.</text>
</comment>
<keyword evidence="6" id="KW-0406">Ion transport</keyword>
<dbReference type="GO" id="GO:0009279">
    <property type="term" value="C:cell outer membrane"/>
    <property type="evidence" value="ECO:0007669"/>
    <property type="project" value="UniProtKB-SubCell"/>
</dbReference>
<feature type="domain" description="TonB-dependent receptor plug" evidence="14">
    <location>
        <begin position="57"/>
        <end position="162"/>
    </location>
</feature>